<reference evidence="2 3" key="1">
    <citation type="submission" date="2012-08" db="EMBL/GenBank/DDBJ databases">
        <title>Oryza genome evolution.</title>
        <authorList>
            <person name="Wing R.A."/>
        </authorList>
    </citation>
    <scope>NUCLEOTIDE SEQUENCE</scope>
</reference>
<dbReference type="InterPro" id="IPR050905">
    <property type="entry name" value="Plant_NBS-LRR"/>
</dbReference>
<dbReference type="Gramene" id="LPERR04G00390.1">
    <property type="protein sequence ID" value="LPERR04G00390.1"/>
    <property type="gene ID" value="LPERR04G00390"/>
</dbReference>
<proteinExistence type="predicted"/>
<feature type="domain" description="Disease resistance protein At4g27190-like leucine-rich repeats" evidence="1">
    <location>
        <begin position="724"/>
        <end position="832"/>
    </location>
</feature>
<protein>
    <recommendedName>
        <fullName evidence="1">Disease resistance protein At4g27190-like leucine-rich repeats domain-containing protein</fullName>
    </recommendedName>
</protein>
<sequence>MPFLQPALWTEIKAGNIDEAAERIIDFLDDMSRETTVIYFNGWYGVGASAILKVVAKQLKSSPEKLGLDKIIHVDCSLWQSKRVLQKAIAQELELPLSVMALFDQYDEEDDFDGVEEGARGLIPDVRTQMLEHLWTRRFLVIFHNGSGSYIDLWEYGVPVIGVSNKRVLWTSQGRFCPTAVGDAQEIAGMSDVAIYVLPGDHNVYSSEFLLHGEAEDVARYTGIPKPGMSPEIVKECIMYYYMLTQRGGNHSTDFGKHMANYWVCSGVIQSTATRSAWNIAQALHTNMILGSNYRWDVSALHVPFDSMDASFFCTVSRVSLEAKMFQHSSAHVLRVIHLYRCIFSFASPPFLVSKCLRFLLLDHCQDNQNNKENPVALTTTDRAIMGEFLRMLWVLELSYTEWYWLLSTEALDKMTELRELNVKGVKDWRLFLLECEELRAILWPTTYASVEVVHIDTTSTKHGQATAIAGSSASPANFKWYISPSDGRLLRSLKGRTYSLYNAHVEISSPAAVAAAAIGCELGTIHGIINKSRTTVISSGEQHWPTKTISQQQQPAANNKLYADVISNAHHLQLEATTDHDWTWPCQPRKDVSHYIRLQDEGIHTRSLPPLPDSICGRASSLHVHDSLSLTSIRGHSDPDKRSVNKNIDGQSNVPHFWYILEWCRVERCPKIEGAVFTPPATTYGIEDIFVNLKILWASHLPNARYIWNWGTHTRRKSWMRYDKSLLNLQYLHLDCCPRLIHVLTIRLQNLNFSWPRLETIEIVYCGDLKEVFPLEDDDFMGLEEQLEFSSLKHIHLHELPALQRICGNRRMLAPKLETVKIRGCWSLTCLPSLLGRSSSSSKPKVECEKEWWDGLQWDGVDVGHAPSLYEPNHSRYYKKKTLPRGSLLSEVLQRYKCP</sequence>
<dbReference type="Gene3D" id="3.80.10.10">
    <property type="entry name" value="Ribonuclease Inhibitor"/>
    <property type="match status" value="1"/>
</dbReference>
<reference evidence="2" key="3">
    <citation type="submission" date="2015-04" db="UniProtKB">
        <authorList>
            <consortium name="EnsemblPlants"/>
        </authorList>
    </citation>
    <scope>IDENTIFICATION</scope>
</reference>
<organism evidence="2 3">
    <name type="scientific">Leersia perrieri</name>
    <dbReference type="NCBI Taxonomy" id="77586"/>
    <lineage>
        <taxon>Eukaryota</taxon>
        <taxon>Viridiplantae</taxon>
        <taxon>Streptophyta</taxon>
        <taxon>Embryophyta</taxon>
        <taxon>Tracheophyta</taxon>
        <taxon>Spermatophyta</taxon>
        <taxon>Magnoliopsida</taxon>
        <taxon>Liliopsida</taxon>
        <taxon>Poales</taxon>
        <taxon>Poaceae</taxon>
        <taxon>BOP clade</taxon>
        <taxon>Oryzoideae</taxon>
        <taxon>Oryzeae</taxon>
        <taxon>Oryzinae</taxon>
        <taxon>Leersia</taxon>
    </lineage>
</organism>
<name>A0A0D9W1U9_9ORYZ</name>
<dbReference type="HOGENOM" id="CLU_007112_0_0_1"/>
<dbReference type="InterPro" id="IPR057135">
    <property type="entry name" value="At4g27190-like_LRR"/>
</dbReference>
<keyword evidence="3" id="KW-1185">Reference proteome</keyword>
<dbReference type="Proteomes" id="UP000032180">
    <property type="component" value="Chromosome 4"/>
</dbReference>
<dbReference type="AlphaFoldDB" id="A0A0D9W1U9"/>
<evidence type="ECO:0000313" key="2">
    <source>
        <dbReference type="EnsemblPlants" id="LPERR04G00390.1"/>
    </source>
</evidence>
<dbReference type="InterPro" id="IPR032675">
    <property type="entry name" value="LRR_dom_sf"/>
</dbReference>
<evidence type="ECO:0000313" key="3">
    <source>
        <dbReference type="Proteomes" id="UP000032180"/>
    </source>
</evidence>
<evidence type="ECO:0000259" key="1">
    <source>
        <dbReference type="Pfam" id="PF23247"/>
    </source>
</evidence>
<dbReference type="eggNOG" id="ENOG502SYYC">
    <property type="taxonomic scope" value="Eukaryota"/>
</dbReference>
<dbReference type="SUPFAM" id="SSF52058">
    <property type="entry name" value="L domain-like"/>
    <property type="match status" value="1"/>
</dbReference>
<accession>A0A0D9W1U9</accession>
<reference evidence="3" key="2">
    <citation type="submission" date="2013-12" db="EMBL/GenBank/DDBJ databases">
        <authorList>
            <person name="Yu Y."/>
            <person name="Lee S."/>
            <person name="de Baynast K."/>
            <person name="Wissotski M."/>
            <person name="Liu L."/>
            <person name="Talag J."/>
            <person name="Goicoechea J."/>
            <person name="Angelova A."/>
            <person name="Jetty R."/>
            <person name="Kudrna D."/>
            <person name="Golser W."/>
            <person name="Rivera L."/>
            <person name="Zhang J."/>
            <person name="Wing R."/>
        </authorList>
    </citation>
    <scope>NUCLEOTIDE SEQUENCE</scope>
</reference>
<dbReference type="STRING" id="77586.A0A0D9W1U9"/>
<dbReference type="PANTHER" id="PTHR33463:SF209">
    <property type="entry name" value="DISEASE RESISTANCE PROTEIN RPS2-LIKE"/>
    <property type="match status" value="1"/>
</dbReference>
<dbReference type="EnsemblPlants" id="LPERR04G00390.1">
    <property type="protein sequence ID" value="LPERR04G00390.1"/>
    <property type="gene ID" value="LPERR04G00390"/>
</dbReference>
<dbReference type="Pfam" id="PF23247">
    <property type="entry name" value="LRR_RPS2"/>
    <property type="match status" value="1"/>
</dbReference>
<dbReference type="PANTHER" id="PTHR33463">
    <property type="entry name" value="NB-ARC DOMAIN-CONTAINING PROTEIN-RELATED"/>
    <property type="match status" value="1"/>
</dbReference>